<dbReference type="InterPro" id="IPR050372">
    <property type="entry name" value="Neurexin-related_CASP"/>
</dbReference>
<feature type="domain" description="Laminin G" evidence="3">
    <location>
        <begin position="348"/>
        <end position="522"/>
    </location>
</feature>
<evidence type="ECO:0000313" key="4">
    <source>
        <dbReference type="EMBL" id="BAN21114.1"/>
    </source>
</evidence>
<dbReference type="AlphaFoldDB" id="R4WDV9"/>
<dbReference type="InterPro" id="IPR013320">
    <property type="entry name" value="ConA-like_dom_sf"/>
</dbReference>
<dbReference type="SUPFAM" id="SSF49899">
    <property type="entry name" value="Concanavalin A-like lectins/glucanases"/>
    <property type="match status" value="3"/>
</dbReference>
<feature type="disulfide bond" evidence="1">
    <location>
        <begin position="57"/>
        <end position="84"/>
    </location>
</feature>
<dbReference type="PANTHER" id="PTHR15036">
    <property type="entry name" value="PIKACHURIN-LIKE PROTEIN"/>
    <property type="match status" value="1"/>
</dbReference>
<evidence type="ECO:0000259" key="3">
    <source>
        <dbReference type="PROSITE" id="PS50025"/>
    </source>
</evidence>
<feature type="region of interest" description="Disordered" evidence="2">
    <location>
        <begin position="92"/>
        <end position="151"/>
    </location>
</feature>
<dbReference type="Gene3D" id="2.60.120.200">
    <property type="match status" value="3"/>
</dbReference>
<dbReference type="Pfam" id="PF02210">
    <property type="entry name" value="Laminin_G_2"/>
    <property type="match status" value="3"/>
</dbReference>
<reference evidence="4" key="1">
    <citation type="journal article" date="2013" name="PLoS ONE">
        <title>Gene expression in gut symbiotic organ of stinkbug affected by extracellular bacterial symbiont.</title>
        <authorList>
            <person name="Futahashi R."/>
            <person name="Tanaka K."/>
            <person name="Tanahashi M."/>
            <person name="Nikoh N."/>
            <person name="Kikuchi Y."/>
            <person name="Lee B.L."/>
            <person name="Fukatsu T."/>
        </authorList>
    </citation>
    <scope>NUCLEOTIDE SEQUENCE</scope>
    <source>
        <tissue evidence="4">Midgut</tissue>
    </source>
</reference>
<feature type="compositionally biased region" description="Pro residues" evidence="2">
    <location>
        <begin position="94"/>
        <end position="104"/>
    </location>
</feature>
<comment type="caution">
    <text evidence="1">Lacks conserved residue(s) required for the propagation of feature annotation.</text>
</comment>
<organism evidence="4">
    <name type="scientific">Riptortus pedestris</name>
    <name type="common">Bean bug</name>
    <dbReference type="NCBI Taxonomy" id="329032"/>
    <lineage>
        <taxon>Eukaryota</taxon>
        <taxon>Metazoa</taxon>
        <taxon>Ecdysozoa</taxon>
        <taxon>Arthropoda</taxon>
        <taxon>Hexapoda</taxon>
        <taxon>Insecta</taxon>
        <taxon>Pterygota</taxon>
        <taxon>Neoptera</taxon>
        <taxon>Paraneoptera</taxon>
        <taxon>Hemiptera</taxon>
        <taxon>Heteroptera</taxon>
        <taxon>Panheteroptera</taxon>
        <taxon>Pentatomomorpha</taxon>
        <taxon>Coreoidea</taxon>
        <taxon>Alydidae</taxon>
        <taxon>Riptortus</taxon>
    </lineage>
</organism>
<dbReference type="InterPro" id="IPR001791">
    <property type="entry name" value="Laminin_G"/>
</dbReference>
<dbReference type="EMBL" id="AK417899">
    <property type="protein sequence ID" value="BAN21114.1"/>
    <property type="molecule type" value="mRNA"/>
</dbReference>
<feature type="domain" description="Laminin G" evidence="3">
    <location>
        <begin position="162"/>
        <end position="345"/>
    </location>
</feature>
<sequence>MAMYDSESLQIFIDDFEKYRSFEPPMPMRMLHGNLYFGGVPSRVNAEAAISKHFSGCISDATLNGIIINFGNLTETPDAIVGKCIEGARRQPLHRPPTLPPPKGGFPVTPSTARPPPIIPDVEKEVPSTAKPEPETPRPQITRPDHPPECKLPLYPTTSVQDVEFSAYRTEAIVGSRLEFVVPTKLKHKFDFSLDIRTEASDGLIFYVSDQRHVDFVAVYIRQGLVNYGFNCGSGAAHITSSVAVNDKNWHTIRFQRQGNVGTLYVDNVPTEGSSHGNAKTINTETTYYFGGLDPAPFISSPDSLAKVISNVKGINISLDGCIRDLKLNNQSLGKPSKRVKVNPCDLDGAFFSNDGGYVKLYEKFRIGRRFDVVMEIKPRALSGLLMAVHSKEAFFVLEMYNGELRMSIDVGHGEITASFRPPDAYLLCDGNWHTVTGLKAINILTVAVDGKFSDPSIGPHKRKDADTRHTLYLGGHPNLKHQRGVLSKTQYVGCIRNIQIKGIKEKIEPRNIFGNVTGGVCFD</sequence>
<evidence type="ECO:0000256" key="1">
    <source>
        <dbReference type="PROSITE-ProRule" id="PRU00122"/>
    </source>
</evidence>
<dbReference type="CDD" id="cd00110">
    <property type="entry name" value="LamG"/>
    <property type="match status" value="2"/>
</dbReference>
<protein>
    <submittedName>
        <fullName evidence="4">Laminin A chain, putative</fullName>
    </submittedName>
</protein>
<name>R4WDV9_RIPPE</name>
<dbReference type="SMART" id="SM00282">
    <property type="entry name" value="LamG"/>
    <property type="match status" value="2"/>
</dbReference>
<feature type="domain" description="Laminin G" evidence="3">
    <location>
        <begin position="1"/>
        <end position="84"/>
    </location>
</feature>
<feature type="disulfide bond" evidence="1">
    <location>
        <begin position="495"/>
        <end position="522"/>
    </location>
</feature>
<accession>R4WDV9</accession>
<evidence type="ECO:0000256" key="2">
    <source>
        <dbReference type="SAM" id="MobiDB-lite"/>
    </source>
</evidence>
<dbReference type="PROSITE" id="PS50025">
    <property type="entry name" value="LAM_G_DOMAIN"/>
    <property type="match status" value="3"/>
</dbReference>
<proteinExistence type="evidence at transcript level"/>
<keyword evidence="1" id="KW-1015">Disulfide bond</keyword>
<dbReference type="PANTHER" id="PTHR15036:SF67">
    <property type="entry name" value="LAMININ SUBUNIT ALPHA-LIKE PROTEIN"/>
    <property type="match status" value="1"/>
</dbReference>
<feature type="compositionally biased region" description="Basic and acidic residues" evidence="2">
    <location>
        <begin position="121"/>
        <end position="136"/>
    </location>
</feature>